<evidence type="ECO:0000313" key="2">
    <source>
        <dbReference type="Proteomes" id="UP000600918"/>
    </source>
</evidence>
<gene>
    <name evidence="1" type="ORF">H0235_001540</name>
</gene>
<dbReference type="EMBL" id="JACSDY010000001">
    <property type="protein sequence ID" value="KAF7439149.1"/>
    <property type="molecule type" value="Genomic_DNA"/>
</dbReference>
<reference evidence="1" key="1">
    <citation type="journal article" date="2020" name="G3 (Bethesda)">
        <title>High-Quality Assemblies for Three Invasive Social Wasps from the &lt;i&gt;Vespula&lt;/i&gt; Genus.</title>
        <authorList>
            <person name="Harrop T.W.R."/>
            <person name="Guhlin J."/>
            <person name="McLaughlin G.M."/>
            <person name="Permina E."/>
            <person name="Stockwell P."/>
            <person name="Gilligan J."/>
            <person name="Le Lec M.F."/>
            <person name="Gruber M.A.M."/>
            <person name="Quinn O."/>
            <person name="Lovegrove M."/>
            <person name="Duncan E.J."/>
            <person name="Remnant E.J."/>
            <person name="Van Eeckhoven J."/>
            <person name="Graham B."/>
            <person name="Knapp R.A."/>
            <person name="Langford K.W."/>
            <person name="Kronenberg Z."/>
            <person name="Press M.O."/>
            <person name="Eacker S.M."/>
            <person name="Wilson-Rankin E.E."/>
            <person name="Purcell J."/>
            <person name="Lester P.J."/>
            <person name="Dearden P.K."/>
        </authorList>
    </citation>
    <scope>NUCLEOTIDE SEQUENCE</scope>
    <source>
        <strain evidence="1">Volc-1</strain>
    </source>
</reference>
<protein>
    <submittedName>
        <fullName evidence="1">Uncharacterized protein</fullName>
    </submittedName>
</protein>
<name>A0A834PGA6_VESPE</name>
<dbReference type="AlphaFoldDB" id="A0A834PGA6"/>
<keyword evidence="2" id="KW-1185">Reference proteome</keyword>
<dbReference type="Proteomes" id="UP000600918">
    <property type="component" value="Unassembled WGS sequence"/>
</dbReference>
<proteinExistence type="predicted"/>
<evidence type="ECO:0000313" key="1">
    <source>
        <dbReference type="EMBL" id="KAF7439149.1"/>
    </source>
</evidence>
<sequence length="91" mass="10285">MGVWKMTNKGEWGEGKGDVERVKELCKTGILCMREFKPCHSLTTTYLHPRPPISTYLNSVDLKRVTEVHEPIQDVGSVLDRAERGITETPS</sequence>
<accession>A0A834PGA6</accession>
<comment type="caution">
    <text evidence="1">The sequence shown here is derived from an EMBL/GenBank/DDBJ whole genome shotgun (WGS) entry which is preliminary data.</text>
</comment>
<organism evidence="1 2">
    <name type="scientific">Vespula pensylvanica</name>
    <name type="common">Western yellow jacket</name>
    <name type="synonym">Wasp</name>
    <dbReference type="NCBI Taxonomy" id="30213"/>
    <lineage>
        <taxon>Eukaryota</taxon>
        <taxon>Metazoa</taxon>
        <taxon>Ecdysozoa</taxon>
        <taxon>Arthropoda</taxon>
        <taxon>Hexapoda</taxon>
        <taxon>Insecta</taxon>
        <taxon>Pterygota</taxon>
        <taxon>Neoptera</taxon>
        <taxon>Endopterygota</taxon>
        <taxon>Hymenoptera</taxon>
        <taxon>Apocrita</taxon>
        <taxon>Aculeata</taxon>
        <taxon>Vespoidea</taxon>
        <taxon>Vespidae</taxon>
        <taxon>Vespinae</taxon>
        <taxon>Vespula</taxon>
    </lineage>
</organism>